<gene>
    <name evidence="1" type="ORF">ON753_02740</name>
</gene>
<name>A0ABT3QWK9_9HYPH</name>
<accession>A0ABT3QWK9</accession>
<reference evidence="1 2" key="1">
    <citation type="journal article" date="2016" name="Int. J. Syst. Evol. Microbiol.">
        <title>Labrenzia salina sp. nov., isolated from the rhizosphere of the halophyte Arthrocnemum macrostachyum.</title>
        <authorList>
            <person name="Camacho M."/>
            <person name="Redondo-Gomez S."/>
            <person name="Rodriguez-Llorente I."/>
            <person name="Rohde M."/>
            <person name="Sproer C."/>
            <person name="Schumann P."/>
            <person name="Klenk H.P."/>
            <person name="Montero-Calasanz M.D.C."/>
        </authorList>
    </citation>
    <scope>NUCLEOTIDE SEQUENCE [LARGE SCALE GENOMIC DNA]</scope>
    <source>
        <strain evidence="1 2">DSM 29163</strain>
    </source>
</reference>
<evidence type="ECO:0000313" key="2">
    <source>
        <dbReference type="Proteomes" id="UP001300261"/>
    </source>
</evidence>
<dbReference type="RefSeq" id="WP_265961337.1">
    <property type="nucleotide sequence ID" value="NZ_JAPEVI010000002.1"/>
</dbReference>
<keyword evidence="2" id="KW-1185">Reference proteome</keyword>
<proteinExistence type="predicted"/>
<organism evidence="1 2">
    <name type="scientific">Roseibium salinum</name>
    <dbReference type="NCBI Taxonomy" id="1604349"/>
    <lineage>
        <taxon>Bacteria</taxon>
        <taxon>Pseudomonadati</taxon>
        <taxon>Pseudomonadota</taxon>
        <taxon>Alphaproteobacteria</taxon>
        <taxon>Hyphomicrobiales</taxon>
        <taxon>Stappiaceae</taxon>
        <taxon>Roseibium</taxon>
    </lineage>
</organism>
<dbReference type="Proteomes" id="UP001300261">
    <property type="component" value="Unassembled WGS sequence"/>
</dbReference>
<dbReference type="InterPro" id="IPR035093">
    <property type="entry name" value="RelE/ParE_toxin_dom_sf"/>
</dbReference>
<evidence type="ECO:0000313" key="1">
    <source>
        <dbReference type="EMBL" id="MCX2721324.1"/>
    </source>
</evidence>
<comment type="caution">
    <text evidence="1">The sequence shown here is derived from an EMBL/GenBank/DDBJ whole genome shotgun (WGS) entry which is preliminary data.</text>
</comment>
<dbReference type="EMBL" id="JAPEVI010000002">
    <property type="protein sequence ID" value="MCX2721324.1"/>
    <property type="molecule type" value="Genomic_DNA"/>
</dbReference>
<dbReference type="Gene3D" id="3.30.2310.20">
    <property type="entry name" value="RelE-like"/>
    <property type="match status" value="1"/>
</dbReference>
<sequence>MWAVDYSAAAERDIELVFDHLFATYCDLGDDPADAIERAAERVRGIRSSIDRLGEAPFIGTLRDDIHPGLRFVRRDQAAVWFLPVENRKRILVAAIFFGPQDHIRHMLARLLSE</sequence>
<protein>
    <submittedName>
        <fullName evidence="1">Type II toxin-antitoxin system RelE/ParE family toxin</fullName>
    </submittedName>
</protein>